<evidence type="ECO:0000313" key="3">
    <source>
        <dbReference type="Proteomes" id="UP001430306"/>
    </source>
</evidence>
<reference evidence="2" key="1">
    <citation type="submission" date="2021-11" db="EMBL/GenBank/DDBJ databases">
        <title>Genome sequence.</title>
        <authorList>
            <person name="Sun Q."/>
        </authorList>
    </citation>
    <scope>NUCLEOTIDE SEQUENCE</scope>
    <source>
        <strain evidence="2">JC740</strain>
    </source>
</reference>
<proteinExistence type="predicted"/>
<dbReference type="Proteomes" id="UP001430306">
    <property type="component" value="Unassembled WGS sequence"/>
</dbReference>
<name>A0ABS8NLH2_9BACT</name>
<evidence type="ECO:0000313" key="2">
    <source>
        <dbReference type="EMBL" id="MCC9644419.1"/>
    </source>
</evidence>
<keyword evidence="3" id="KW-1185">Reference proteome</keyword>
<protein>
    <submittedName>
        <fullName evidence="2">Prepilin-type cleavage/methylation domain-containing protein</fullName>
    </submittedName>
</protein>
<gene>
    <name evidence="2" type="ORF">LOC71_19270</name>
</gene>
<sequence length="285" mass="30482">MTVSGEASQLLRSARDIAADPTGRTLINPGDIIQLGDNGMPAEITGIALAPGDNVSLTLQRIEPNSNFRRFHNKMVAYRIIRSPTPAIAMPTELPPGAMIDLTGSGIGRYGNQFSPMEIESNYLDTTLLPFVVAANRSQLVDYGSIWILFGARGEVTRVLSTMRTGAGLVLQDIPVLGDIHLLVGRIGELKVDPAGQLEDSDGAPFDDDAEDGTTPILNNESIWVTVKSRNGEVLTSPWTNPFDNPARMIPAGPPADSNAQRDRVRAVLAAARTSAVEARDLGSN</sequence>
<feature type="region of interest" description="Disordered" evidence="1">
    <location>
        <begin position="237"/>
        <end position="263"/>
    </location>
</feature>
<comment type="caution">
    <text evidence="2">The sequence shown here is derived from an EMBL/GenBank/DDBJ whole genome shotgun (WGS) entry which is preliminary data.</text>
</comment>
<dbReference type="RefSeq" id="WP_230276164.1">
    <property type="nucleotide sequence ID" value="NZ_JAJKFW010000053.1"/>
</dbReference>
<organism evidence="2 3">
    <name type="scientific">Rhodopirellula halodulae</name>
    <dbReference type="NCBI Taxonomy" id="2894198"/>
    <lineage>
        <taxon>Bacteria</taxon>
        <taxon>Pseudomonadati</taxon>
        <taxon>Planctomycetota</taxon>
        <taxon>Planctomycetia</taxon>
        <taxon>Pirellulales</taxon>
        <taxon>Pirellulaceae</taxon>
        <taxon>Rhodopirellula</taxon>
    </lineage>
</organism>
<accession>A0ABS8NLH2</accession>
<dbReference type="EMBL" id="JAJKFW010000053">
    <property type="protein sequence ID" value="MCC9644419.1"/>
    <property type="molecule type" value="Genomic_DNA"/>
</dbReference>
<evidence type="ECO:0000256" key="1">
    <source>
        <dbReference type="SAM" id="MobiDB-lite"/>
    </source>
</evidence>